<dbReference type="InterPro" id="IPR037185">
    <property type="entry name" value="EmrE-like"/>
</dbReference>
<evidence type="ECO:0000313" key="9">
    <source>
        <dbReference type="Proteomes" id="UP000252893"/>
    </source>
</evidence>
<evidence type="ECO:0000256" key="5">
    <source>
        <dbReference type="ARBA" id="ARBA00023136"/>
    </source>
</evidence>
<dbReference type="PANTHER" id="PTHR22911:SF6">
    <property type="entry name" value="SOLUTE CARRIER FAMILY 35 MEMBER G1"/>
    <property type="match status" value="1"/>
</dbReference>
<keyword evidence="4 6" id="KW-1133">Transmembrane helix</keyword>
<dbReference type="Proteomes" id="UP000252893">
    <property type="component" value="Unassembled WGS sequence"/>
</dbReference>
<comment type="similarity">
    <text evidence="2">Belongs to the drug/metabolite transporter (DMT) superfamily. 10 TMS drug/metabolite exporter (DME) (TC 2.A.7.3) family.</text>
</comment>
<keyword evidence="3 6" id="KW-0812">Transmembrane</keyword>
<feature type="transmembrane region" description="Helical" evidence="6">
    <location>
        <begin position="251"/>
        <end position="274"/>
    </location>
</feature>
<dbReference type="Pfam" id="PF00892">
    <property type="entry name" value="EamA"/>
    <property type="match status" value="2"/>
</dbReference>
<feature type="transmembrane region" description="Helical" evidence="6">
    <location>
        <begin position="104"/>
        <end position="120"/>
    </location>
</feature>
<gene>
    <name evidence="8" type="ORF">DFR47_11126</name>
</gene>
<evidence type="ECO:0000256" key="3">
    <source>
        <dbReference type="ARBA" id="ARBA00022692"/>
    </source>
</evidence>
<dbReference type="PANTHER" id="PTHR22911">
    <property type="entry name" value="ACYL-MALONYL CONDENSING ENZYME-RELATED"/>
    <property type="match status" value="1"/>
</dbReference>
<feature type="transmembrane region" description="Helical" evidence="6">
    <location>
        <begin position="151"/>
        <end position="169"/>
    </location>
</feature>
<reference evidence="8 9" key="1">
    <citation type="submission" date="2018-06" db="EMBL/GenBank/DDBJ databases">
        <title>Genomic Encyclopedia of Type Strains, Phase IV (KMG-IV): sequencing the most valuable type-strain genomes for metagenomic binning, comparative biology and taxonomic classification.</title>
        <authorList>
            <person name="Goeker M."/>
        </authorList>
    </citation>
    <scope>NUCLEOTIDE SEQUENCE [LARGE SCALE GENOMIC DNA]</scope>
    <source>
        <strain evidence="8 9">DSM 25619</strain>
    </source>
</reference>
<comment type="caution">
    <text evidence="8">The sequence shown here is derived from an EMBL/GenBank/DDBJ whole genome shotgun (WGS) entry which is preliminary data.</text>
</comment>
<organism evidence="8 9">
    <name type="scientific">Pseudochrobactrum asaccharolyticum</name>
    <dbReference type="NCBI Taxonomy" id="354351"/>
    <lineage>
        <taxon>Bacteria</taxon>
        <taxon>Pseudomonadati</taxon>
        <taxon>Pseudomonadota</taxon>
        <taxon>Alphaproteobacteria</taxon>
        <taxon>Hyphomicrobiales</taxon>
        <taxon>Brucellaceae</taxon>
        <taxon>Pseudochrobactrum</taxon>
    </lineage>
</organism>
<sequence>MDNRLSIVKAATWMMASVLLILLMSISGRAVTRTLDVFQLMEMRSVIAMFMLLPFVYREGGIRAMRTSILPTHIGRNVVHYVGQYAWLMGLTLIPLAQVISIEFTAPIWAAFLAAIFLNERLTWQKGAVILFGLAGVALIVRPGVAPLNLGHLITLGAAFAFAISFISTKALTRSDSATKIIFWMLVIQSIIGIVPALNVWIWPSALMWPWLFLFAFAGSFAHFCMAKALAHADATVVMPMDYLRVPLSALVGYLLYAEVIDSFTAVGAGLILVGNLFNLRPPNAERLESS</sequence>
<dbReference type="InterPro" id="IPR000620">
    <property type="entry name" value="EamA_dom"/>
</dbReference>
<evidence type="ECO:0000256" key="4">
    <source>
        <dbReference type="ARBA" id="ARBA00022989"/>
    </source>
</evidence>
<accession>A0A366DLJ8</accession>
<keyword evidence="5 6" id="KW-0472">Membrane</keyword>
<proteinExistence type="inferred from homology"/>
<evidence type="ECO:0000259" key="7">
    <source>
        <dbReference type="Pfam" id="PF00892"/>
    </source>
</evidence>
<feature type="transmembrane region" description="Helical" evidence="6">
    <location>
        <begin position="37"/>
        <end position="57"/>
    </location>
</feature>
<feature type="transmembrane region" description="Helical" evidence="6">
    <location>
        <begin position="208"/>
        <end position="230"/>
    </location>
</feature>
<feature type="domain" description="EamA" evidence="7">
    <location>
        <begin position="10"/>
        <end position="141"/>
    </location>
</feature>
<protein>
    <submittedName>
        <fullName evidence="8">Drug/metabolite transporter (DMT)-like permease</fullName>
    </submittedName>
</protein>
<feature type="transmembrane region" description="Helical" evidence="6">
    <location>
        <begin position="127"/>
        <end position="145"/>
    </location>
</feature>
<feature type="domain" description="EamA" evidence="7">
    <location>
        <begin position="150"/>
        <end position="279"/>
    </location>
</feature>
<dbReference type="AlphaFoldDB" id="A0A366DLJ8"/>
<comment type="subcellular location">
    <subcellularLocation>
        <location evidence="1">Membrane</location>
        <topology evidence="1">Multi-pass membrane protein</topology>
    </subcellularLocation>
</comment>
<dbReference type="EMBL" id="QNRH01000011">
    <property type="protein sequence ID" value="RBO90931.1"/>
    <property type="molecule type" value="Genomic_DNA"/>
</dbReference>
<name>A0A366DLJ8_9HYPH</name>
<evidence type="ECO:0000256" key="6">
    <source>
        <dbReference type="SAM" id="Phobius"/>
    </source>
</evidence>
<dbReference type="RefSeq" id="WP_245416649.1">
    <property type="nucleotide sequence ID" value="NZ_JBHEEG010000013.1"/>
</dbReference>
<evidence type="ECO:0000313" key="8">
    <source>
        <dbReference type="EMBL" id="RBO90931.1"/>
    </source>
</evidence>
<dbReference type="GO" id="GO:0016020">
    <property type="term" value="C:membrane"/>
    <property type="evidence" value="ECO:0007669"/>
    <property type="project" value="UniProtKB-SubCell"/>
</dbReference>
<dbReference type="SUPFAM" id="SSF103481">
    <property type="entry name" value="Multidrug resistance efflux transporter EmrE"/>
    <property type="match status" value="2"/>
</dbReference>
<evidence type="ECO:0000256" key="1">
    <source>
        <dbReference type="ARBA" id="ARBA00004141"/>
    </source>
</evidence>
<feature type="transmembrane region" description="Helical" evidence="6">
    <location>
        <begin position="12"/>
        <end position="31"/>
    </location>
</feature>
<feature type="transmembrane region" description="Helical" evidence="6">
    <location>
        <begin position="181"/>
        <end position="202"/>
    </location>
</feature>
<keyword evidence="9" id="KW-1185">Reference proteome</keyword>
<evidence type="ECO:0000256" key="2">
    <source>
        <dbReference type="ARBA" id="ARBA00009853"/>
    </source>
</evidence>